<dbReference type="InterPro" id="IPR031571">
    <property type="entry name" value="RcpC_dom"/>
</dbReference>
<sequence length="255" mass="26805">MKFARLLVLIVALGAGLIAARMVMTSGPSDQASVVQPAPAVEETEVLVAAADIPLGGKLSGSSLAWKAWPNDFLPSGVITREADPDAADVYVGQIAKAPIYKGEPVRSERLIDTDKGFMAAILPKGKRAIAVSVEAETTAGGFILPGDKVDLILTQELDAGQVTSKTIIGNVRVLAIDGTTAGEKDDKNLSPQRTATLELTLEQSEVVARAQQLGTISLALRSAQDSADEAAETVERRRGVNFVRYGVSTQANPQ</sequence>
<gene>
    <name evidence="2" type="primary">cpaB1</name>
    <name evidence="2" type="ORF">GCM10011316_31800</name>
</gene>
<accession>A0A916TMX6</accession>
<comment type="caution">
    <text evidence="2">The sequence shown here is derived from an EMBL/GenBank/DDBJ whole genome shotgun (WGS) entry which is preliminary data.</text>
</comment>
<dbReference type="OrthoDB" id="163768at2"/>
<reference evidence="2" key="2">
    <citation type="submission" date="2020-09" db="EMBL/GenBank/DDBJ databases">
        <authorList>
            <person name="Sun Q."/>
            <person name="Zhou Y."/>
        </authorList>
    </citation>
    <scope>NUCLEOTIDE SEQUENCE</scope>
    <source>
        <strain evidence="2">CGMCC 1.12426</strain>
    </source>
</reference>
<dbReference type="NCBIfam" id="TIGR03177">
    <property type="entry name" value="pilus_cpaB"/>
    <property type="match status" value="1"/>
</dbReference>
<dbReference type="InterPro" id="IPR017592">
    <property type="entry name" value="Pilus_assmbl_Flp-typ_CpaB"/>
</dbReference>
<dbReference type="Proteomes" id="UP000605148">
    <property type="component" value="Unassembled WGS sequence"/>
</dbReference>
<dbReference type="CDD" id="cd11614">
    <property type="entry name" value="SAF_CpaB_FlgA_like"/>
    <property type="match status" value="1"/>
</dbReference>
<dbReference type="Pfam" id="PF08666">
    <property type="entry name" value="SAF"/>
    <property type="match status" value="1"/>
</dbReference>
<reference evidence="2" key="1">
    <citation type="journal article" date="2014" name="Int. J. Syst. Evol. Microbiol.">
        <title>Complete genome sequence of Corynebacterium casei LMG S-19264T (=DSM 44701T), isolated from a smear-ripened cheese.</title>
        <authorList>
            <consortium name="US DOE Joint Genome Institute (JGI-PGF)"/>
            <person name="Walter F."/>
            <person name="Albersmeier A."/>
            <person name="Kalinowski J."/>
            <person name="Ruckert C."/>
        </authorList>
    </citation>
    <scope>NUCLEOTIDE SEQUENCE</scope>
    <source>
        <strain evidence="2">CGMCC 1.12426</strain>
    </source>
</reference>
<dbReference type="SMART" id="SM00858">
    <property type="entry name" value="SAF"/>
    <property type="match status" value="1"/>
</dbReference>
<dbReference type="InterPro" id="IPR013974">
    <property type="entry name" value="SAF"/>
</dbReference>
<name>A0A916TMX6_9HYPH</name>
<protein>
    <submittedName>
        <fullName evidence="2">Flp pilus assembly protein CpaB</fullName>
    </submittedName>
</protein>
<dbReference type="Pfam" id="PF16976">
    <property type="entry name" value="RcpC"/>
    <property type="match status" value="1"/>
</dbReference>
<evidence type="ECO:0000259" key="1">
    <source>
        <dbReference type="SMART" id="SM00858"/>
    </source>
</evidence>
<organism evidence="2 3">
    <name type="scientific">Roseibium aquae</name>
    <dbReference type="NCBI Taxonomy" id="1323746"/>
    <lineage>
        <taxon>Bacteria</taxon>
        <taxon>Pseudomonadati</taxon>
        <taxon>Pseudomonadota</taxon>
        <taxon>Alphaproteobacteria</taxon>
        <taxon>Hyphomicrobiales</taxon>
        <taxon>Stappiaceae</taxon>
        <taxon>Roseibium</taxon>
    </lineage>
</organism>
<evidence type="ECO:0000313" key="2">
    <source>
        <dbReference type="EMBL" id="GGB57352.1"/>
    </source>
</evidence>
<proteinExistence type="predicted"/>
<keyword evidence="3" id="KW-1185">Reference proteome</keyword>
<dbReference type="RefSeq" id="WP_150497367.1">
    <property type="nucleotide sequence ID" value="NZ_BMFA01000010.1"/>
</dbReference>
<dbReference type="AlphaFoldDB" id="A0A916TMX6"/>
<feature type="domain" description="SAF" evidence="1">
    <location>
        <begin position="44"/>
        <end position="112"/>
    </location>
</feature>
<dbReference type="EMBL" id="BMFA01000010">
    <property type="protein sequence ID" value="GGB57352.1"/>
    <property type="molecule type" value="Genomic_DNA"/>
</dbReference>
<evidence type="ECO:0000313" key="3">
    <source>
        <dbReference type="Proteomes" id="UP000605148"/>
    </source>
</evidence>